<evidence type="ECO:0000256" key="1">
    <source>
        <dbReference type="SAM" id="MobiDB-lite"/>
    </source>
</evidence>
<organism evidence="2 3">
    <name type="scientific">Craurococcus roseus</name>
    <dbReference type="NCBI Taxonomy" id="77585"/>
    <lineage>
        <taxon>Bacteria</taxon>
        <taxon>Pseudomonadati</taxon>
        <taxon>Pseudomonadota</taxon>
        <taxon>Alphaproteobacteria</taxon>
        <taxon>Acetobacterales</taxon>
        <taxon>Acetobacteraceae</taxon>
        <taxon>Craurococcus</taxon>
    </lineage>
</organism>
<name>A0ABN1EWX5_9PROT</name>
<evidence type="ECO:0000313" key="3">
    <source>
        <dbReference type="Proteomes" id="UP001501588"/>
    </source>
</evidence>
<evidence type="ECO:0000313" key="2">
    <source>
        <dbReference type="EMBL" id="GAA0576631.1"/>
    </source>
</evidence>
<feature type="region of interest" description="Disordered" evidence="1">
    <location>
        <begin position="49"/>
        <end position="72"/>
    </location>
</feature>
<proteinExistence type="predicted"/>
<feature type="compositionally biased region" description="Low complexity" evidence="1">
    <location>
        <begin position="10"/>
        <end position="27"/>
    </location>
</feature>
<feature type="compositionally biased region" description="Polar residues" evidence="1">
    <location>
        <begin position="58"/>
        <end position="72"/>
    </location>
</feature>
<reference evidence="2 3" key="1">
    <citation type="journal article" date="2019" name="Int. J. Syst. Evol. Microbiol.">
        <title>The Global Catalogue of Microorganisms (GCM) 10K type strain sequencing project: providing services to taxonomists for standard genome sequencing and annotation.</title>
        <authorList>
            <consortium name="The Broad Institute Genomics Platform"/>
            <consortium name="The Broad Institute Genome Sequencing Center for Infectious Disease"/>
            <person name="Wu L."/>
            <person name="Ma J."/>
        </authorList>
    </citation>
    <scope>NUCLEOTIDE SEQUENCE [LARGE SCALE GENOMIC DNA]</scope>
    <source>
        <strain evidence="2 3">JCM 9933</strain>
    </source>
</reference>
<accession>A0ABN1EWX5</accession>
<dbReference type="Proteomes" id="UP001501588">
    <property type="component" value="Unassembled WGS sequence"/>
</dbReference>
<comment type="caution">
    <text evidence="2">The sequence shown here is derived from an EMBL/GenBank/DDBJ whole genome shotgun (WGS) entry which is preliminary data.</text>
</comment>
<feature type="region of interest" description="Disordered" evidence="1">
    <location>
        <begin position="1"/>
        <end position="27"/>
    </location>
</feature>
<dbReference type="EMBL" id="BAAAFZ010000014">
    <property type="protein sequence ID" value="GAA0576631.1"/>
    <property type="molecule type" value="Genomic_DNA"/>
</dbReference>
<gene>
    <name evidence="2" type="ORF">GCM10009416_14020</name>
</gene>
<sequence length="72" mass="7510">MTAISSGTSRARPAAAPAPLGPLPRAVASSFSSCPRRLGLVQIYAGRQTRKKPIRQAMDTSAAITSTSQGPW</sequence>
<protein>
    <submittedName>
        <fullName evidence="2">Uncharacterized protein</fullName>
    </submittedName>
</protein>
<keyword evidence="3" id="KW-1185">Reference proteome</keyword>